<comment type="caution">
    <text evidence="2">The sequence shown here is derived from an EMBL/GenBank/DDBJ whole genome shotgun (WGS) entry which is preliminary data.</text>
</comment>
<evidence type="ECO:0000313" key="3">
    <source>
        <dbReference type="Proteomes" id="UP001500665"/>
    </source>
</evidence>
<evidence type="ECO:0000259" key="1">
    <source>
        <dbReference type="Pfam" id="PF00293"/>
    </source>
</evidence>
<dbReference type="SUPFAM" id="SSF55811">
    <property type="entry name" value="Nudix"/>
    <property type="match status" value="1"/>
</dbReference>
<dbReference type="Proteomes" id="UP001500665">
    <property type="component" value="Unassembled WGS sequence"/>
</dbReference>
<organism evidence="2 3">
    <name type="scientific">Actinocorallia libanotica</name>
    <dbReference type="NCBI Taxonomy" id="46162"/>
    <lineage>
        <taxon>Bacteria</taxon>
        <taxon>Bacillati</taxon>
        <taxon>Actinomycetota</taxon>
        <taxon>Actinomycetes</taxon>
        <taxon>Streptosporangiales</taxon>
        <taxon>Thermomonosporaceae</taxon>
        <taxon>Actinocorallia</taxon>
    </lineage>
</organism>
<reference evidence="2 3" key="1">
    <citation type="journal article" date="2019" name="Int. J. Syst. Evol. Microbiol.">
        <title>The Global Catalogue of Microorganisms (GCM) 10K type strain sequencing project: providing services to taxonomists for standard genome sequencing and annotation.</title>
        <authorList>
            <consortium name="The Broad Institute Genomics Platform"/>
            <consortium name="The Broad Institute Genome Sequencing Center for Infectious Disease"/>
            <person name="Wu L."/>
            <person name="Ma J."/>
        </authorList>
    </citation>
    <scope>NUCLEOTIDE SEQUENCE [LARGE SCALE GENOMIC DNA]</scope>
    <source>
        <strain evidence="2 3">JCM 10696</strain>
    </source>
</reference>
<feature type="domain" description="Nudix hydrolase" evidence="1">
    <location>
        <begin position="80"/>
        <end position="149"/>
    </location>
</feature>
<name>A0ABN1Q4A2_9ACTN</name>
<keyword evidence="2" id="KW-0378">Hydrolase</keyword>
<dbReference type="GO" id="GO:0016787">
    <property type="term" value="F:hydrolase activity"/>
    <property type="evidence" value="ECO:0007669"/>
    <property type="project" value="UniProtKB-KW"/>
</dbReference>
<proteinExistence type="predicted"/>
<sequence>MPELFVNPEGAPFEIIDDPARLDAIEAELGEDLARRGLPASWGRVGVVYEDPYGMTLRDAVRRPDGSLGTYTRRLNPGNAPGVVILPVCSGEVVLLRHFRHSTRQWHLELPRGYGTPGAVADDDARRELLEELGALATALVPLGVVHPDTGQMSTAAALYYAEIEEFRDTGEEEGIGGTVAVAPAILAELIRTGGITDGFTVNAYAQALLRGLL</sequence>
<dbReference type="EMBL" id="BAAAHH010000001">
    <property type="protein sequence ID" value="GAA0937253.1"/>
    <property type="molecule type" value="Genomic_DNA"/>
</dbReference>
<dbReference type="InterPro" id="IPR015797">
    <property type="entry name" value="NUDIX_hydrolase-like_dom_sf"/>
</dbReference>
<dbReference type="CDD" id="cd03424">
    <property type="entry name" value="NUDIX_ADPRase_Nudt5_UGPPase_Nudt14"/>
    <property type="match status" value="1"/>
</dbReference>
<dbReference type="Gene3D" id="3.90.79.10">
    <property type="entry name" value="Nucleoside Triphosphate Pyrophosphohydrolase"/>
    <property type="match status" value="1"/>
</dbReference>
<gene>
    <name evidence="2" type="ORF">GCM10009550_03850</name>
</gene>
<accession>A0ABN1Q4A2</accession>
<evidence type="ECO:0000313" key="2">
    <source>
        <dbReference type="EMBL" id="GAA0937253.1"/>
    </source>
</evidence>
<protein>
    <submittedName>
        <fullName evidence="2">NUDIX hydrolase</fullName>
    </submittedName>
</protein>
<dbReference type="Pfam" id="PF00293">
    <property type="entry name" value="NUDIX"/>
    <property type="match status" value="1"/>
</dbReference>
<keyword evidence="3" id="KW-1185">Reference proteome</keyword>
<dbReference type="InterPro" id="IPR000086">
    <property type="entry name" value="NUDIX_hydrolase_dom"/>
</dbReference>
<dbReference type="RefSeq" id="WP_344235980.1">
    <property type="nucleotide sequence ID" value="NZ_BAAAHH010000001.1"/>
</dbReference>